<protein>
    <recommendedName>
        <fullName evidence="4">RRM domain-containing protein</fullName>
    </recommendedName>
</protein>
<accession>A0ABN9WNJ4</accession>
<dbReference type="Proteomes" id="UP001189429">
    <property type="component" value="Unassembled WGS sequence"/>
</dbReference>
<keyword evidence="3" id="KW-1185">Reference proteome</keyword>
<dbReference type="Gene3D" id="3.30.70.330">
    <property type="match status" value="1"/>
</dbReference>
<proteinExistence type="predicted"/>
<dbReference type="SUPFAM" id="SSF54928">
    <property type="entry name" value="RNA-binding domain, RBD"/>
    <property type="match status" value="1"/>
</dbReference>
<name>A0ABN9WNJ4_9DINO</name>
<dbReference type="EMBL" id="CAUYUJ010019039">
    <property type="protein sequence ID" value="CAK0888190.1"/>
    <property type="molecule type" value="Genomic_DNA"/>
</dbReference>
<evidence type="ECO:0000313" key="3">
    <source>
        <dbReference type="Proteomes" id="UP001189429"/>
    </source>
</evidence>
<feature type="region of interest" description="Disordered" evidence="1">
    <location>
        <begin position="400"/>
        <end position="419"/>
    </location>
</feature>
<evidence type="ECO:0008006" key="4">
    <source>
        <dbReference type="Google" id="ProtNLM"/>
    </source>
</evidence>
<dbReference type="InterPro" id="IPR012677">
    <property type="entry name" value="Nucleotide-bd_a/b_plait_sf"/>
</dbReference>
<feature type="region of interest" description="Disordered" evidence="1">
    <location>
        <begin position="122"/>
        <end position="142"/>
    </location>
</feature>
<reference evidence="2" key="1">
    <citation type="submission" date="2023-10" db="EMBL/GenBank/DDBJ databases">
        <authorList>
            <person name="Chen Y."/>
            <person name="Shah S."/>
            <person name="Dougan E. K."/>
            <person name="Thang M."/>
            <person name="Chan C."/>
        </authorList>
    </citation>
    <scope>NUCLEOTIDE SEQUENCE [LARGE SCALE GENOMIC DNA]</scope>
</reference>
<dbReference type="InterPro" id="IPR035979">
    <property type="entry name" value="RBD_domain_sf"/>
</dbReference>
<evidence type="ECO:0000256" key="1">
    <source>
        <dbReference type="SAM" id="MobiDB-lite"/>
    </source>
</evidence>
<sequence length="419" mass="44987">MSMQAVSGTAAPQQRGHAAPVGNLGLQCSSGALCQSMGPTAVPPSHHADGTPERLVFPSEVPERITSQPTATAPRVPRGGLCGCMPSTMRCPSDAALCDISQHGRFALVPPELFDRDDEVDGEVEEGEDFPSKMTLYPDTDDDGEPQVKFVWEIWPAPLPKRHYARTSTALPGQASALPGPAACARAISMTRPCEARQQVVGQAVAAPATATRTPPPRIHNVPVSRKAVAVSATAISVAVFKTPVTVPTAQETHAQAAHECKASHTRRRAFQPGITTLVVRNLHTFTSQQEFLDEVNRSGFAEKYDFAWLPRNFKDGSGKGLAFINFRTASAAGAFAGAWHGSRRLGNQDETGKVRPLNVSCASVQGFDANLRKWSSARMTRVRNQDFLPFVLMGAEPEPHALQSEVPESADIGETKPR</sequence>
<comment type="caution">
    <text evidence="2">The sequence shown here is derived from an EMBL/GenBank/DDBJ whole genome shotgun (WGS) entry which is preliminary data.</text>
</comment>
<gene>
    <name evidence="2" type="ORF">PCOR1329_LOCUS69025</name>
</gene>
<organism evidence="2 3">
    <name type="scientific">Prorocentrum cordatum</name>
    <dbReference type="NCBI Taxonomy" id="2364126"/>
    <lineage>
        <taxon>Eukaryota</taxon>
        <taxon>Sar</taxon>
        <taxon>Alveolata</taxon>
        <taxon>Dinophyceae</taxon>
        <taxon>Prorocentrales</taxon>
        <taxon>Prorocentraceae</taxon>
        <taxon>Prorocentrum</taxon>
    </lineage>
</organism>
<evidence type="ECO:0000313" key="2">
    <source>
        <dbReference type="EMBL" id="CAK0888190.1"/>
    </source>
</evidence>